<dbReference type="EMBL" id="MTKQ01000021">
    <property type="protein sequence ID" value="RWX49151.1"/>
    <property type="molecule type" value="Genomic_DNA"/>
</dbReference>
<feature type="domain" description="Glycosyltransferase 2-like" evidence="5">
    <location>
        <begin position="47"/>
        <end position="175"/>
    </location>
</feature>
<evidence type="ECO:0000256" key="2">
    <source>
        <dbReference type="ARBA" id="ARBA00022676"/>
    </source>
</evidence>
<dbReference type="SUPFAM" id="SSF53448">
    <property type="entry name" value="Nucleotide-diphospho-sugar transferases"/>
    <property type="match status" value="1"/>
</dbReference>
<dbReference type="GO" id="GO:0016757">
    <property type="term" value="F:glycosyltransferase activity"/>
    <property type="evidence" value="ECO:0007669"/>
    <property type="project" value="UniProtKB-KW"/>
</dbReference>
<evidence type="ECO:0000313" key="7">
    <source>
        <dbReference type="EMBL" id="RWX50902.1"/>
    </source>
</evidence>
<feature type="transmembrane region" description="Helical" evidence="4">
    <location>
        <begin position="290"/>
        <end position="309"/>
    </location>
</feature>
<reference evidence="8 9" key="1">
    <citation type="submission" date="2017-01" db="EMBL/GenBank/DDBJ databases">
        <title>The cable genome- insights into the physiology and evolution of filamentous bacteria capable of sulfide oxidation via long distance electron transfer.</title>
        <authorList>
            <person name="Schreiber L."/>
            <person name="Bjerg J.T."/>
            <person name="Boggild A."/>
            <person name="Van De Vossenberg J."/>
            <person name="Meysman F."/>
            <person name="Nielsen L.P."/>
            <person name="Schramm A."/>
            <person name="Kjeldsen K.U."/>
        </authorList>
    </citation>
    <scope>NUCLEOTIDE SEQUENCE [LARGE SCALE GENOMIC DNA]</scope>
    <source>
        <strain evidence="6">A2</strain>
        <strain evidence="7">A3</strain>
    </source>
</reference>
<keyword evidence="4" id="KW-0472">Membrane</keyword>
<dbReference type="Proteomes" id="UP000286862">
    <property type="component" value="Unassembled WGS sequence"/>
</dbReference>
<evidence type="ECO:0000256" key="1">
    <source>
        <dbReference type="ARBA" id="ARBA00006739"/>
    </source>
</evidence>
<dbReference type="AlphaFoldDB" id="A0A3S4TF53"/>
<dbReference type="EMBL" id="MTKR01000007">
    <property type="protein sequence ID" value="RWX50902.1"/>
    <property type="molecule type" value="Genomic_DNA"/>
</dbReference>
<organism evidence="6 8">
    <name type="scientific">Candidatus Electrothrix marina</name>
    <dbReference type="NCBI Taxonomy" id="1859130"/>
    <lineage>
        <taxon>Bacteria</taxon>
        <taxon>Pseudomonadati</taxon>
        <taxon>Thermodesulfobacteriota</taxon>
        <taxon>Desulfobulbia</taxon>
        <taxon>Desulfobulbales</taxon>
        <taxon>Desulfobulbaceae</taxon>
        <taxon>Candidatus Electrothrix</taxon>
    </lineage>
</organism>
<accession>A0A3S4TF53</accession>
<dbReference type="PANTHER" id="PTHR43630">
    <property type="entry name" value="POLY-BETA-1,6-N-ACETYL-D-GLUCOSAMINE SYNTHASE"/>
    <property type="match status" value="1"/>
</dbReference>
<feature type="transmembrane region" description="Helical" evidence="4">
    <location>
        <begin position="6"/>
        <end position="29"/>
    </location>
</feature>
<evidence type="ECO:0000256" key="4">
    <source>
        <dbReference type="SAM" id="Phobius"/>
    </source>
</evidence>
<dbReference type="PANTHER" id="PTHR43630:SF1">
    <property type="entry name" value="POLY-BETA-1,6-N-ACETYL-D-GLUCOSAMINE SYNTHASE"/>
    <property type="match status" value="1"/>
</dbReference>
<dbReference type="CDD" id="cd06439">
    <property type="entry name" value="CESA_like_1"/>
    <property type="match status" value="1"/>
</dbReference>
<evidence type="ECO:0000259" key="5">
    <source>
        <dbReference type="Pfam" id="PF00535"/>
    </source>
</evidence>
<dbReference type="Pfam" id="PF00535">
    <property type="entry name" value="Glycos_transf_2"/>
    <property type="match status" value="1"/>
</dbReference>
<dbReference type="Proteomes" id="UP000287615">
    <property type="component" value="Unassembled WGS sequence"/>
</dbReference>
<evidence type="ECO:0000313" key="8">
    <source>
        <dbReference type="Proteomes" id="UP000286862"/>
    </source>
</evidence>
<comment type="similarity">
    <text evidence="1">Belongs to the glycosyltransferase 2 family.</text>
</comment>
<keyword evidence="4" id="KW-1133">Transmembrane helix</keyword>
<evidence type="ECO:0000256" key="3">
    <source>
        <dbReference type="ARBA" id="ARBA00022679"/>
    </source>
</evidence>
<feature type="transmembrane region" description="Helical" evidence="4">
    <location>
        <begin position="346"/>
        <end position="366"/>
    </location>
</feature>
<comment type="caution">
    <text evidence="6">The sequence shown here is derived from an EMBL/GenBank/DDBJ whole genome shotgun (WGS) entry which is preliminary data.</text>
</comment>
<gene>
    <name evidence="6" type="ORF">VT99_10213</name>
    <name evidence="7" type="ORF">VU00_10073</name>
</gene>
<name>A0A3S4TF53_9BACT</name>
<protein>
    <submittedName>
        <fullName evidence="6">Glycosyltransferase, catalytic subunit of cellulose synthase and poly-beta-1,6-N-acetylglucosamine synthase</fullName>
    </submittedName>
</protein>
<keyword evidence="3 6" id="KW-0808">Transferase</keyword>
<proteinExistence type="inferred from homology"/>
<evidence type="ECO:0000313" key="9">
    <source>
        <dbReference type="Proteomes" id="UP000287615"/>
    </source>
</evidence>
<evidence type="ECO:0000313" key="6">
    <source>
        <dbReference type="EMBL" id="RWX49151.1"/>
    </source>
</evidence>
<dbReference type="InterPro" id="IPR029044">
    <property type="entry name" value="Nucleotide-diphossugar_trans"/>
</dbReference>
<dbReference type="Gene3D" id="3.90.550.10">
    <property type="entry name" value="Spore Coat Polysaccharide Biosynthesis Protein SpsA, Chain A"/>
    <property type="match status" value="1"/>
</dbReference>
<feature type="transmembrane region" description="Helical" evidence="4">
    <location>
        <begin position="315"/>
        <end position="334"/>
    </location>
</feature>
<sequence>MTNIELLFIVALFFSVYSYTVFPVFLSVLSKIVRRPWGKGECSPMVTIIISAYNEEKDIEEKVRNSLQLDYPEDKLQIIVSSDGSSDRTNEIVEGIDDKRLSLRAFTGRLGKTACLNKVLDDIQGEIVVFTDANSMFAPDMVKHLVKNFSDPDIGSVSGWTKYCNPDSGEETTGLYAKLEKKIKLDECMISSCVGADGAIFAIRTNLYVPLGANDINDFIIPLNVIKQGKRVVLDKNIFCVEATTKGVKNIYSRQVRITTRTAWAIRRNIRLLNIFKYGSFSFFLFSHKIHRLLTPFFLLSAFILNLFILPLSPFYVVTLAGQLLFWFTGLLALIGIGNKISLASICMYFLITFTAQFVGCLRMAIGVEDIMWTPKR</sequence>
<dbReference type="InterPro" id="IPR001173">
    <property type="entry name" value="Glyco_trans_2-like"/>
</dbReference>
<keyword evidence="2" id="KW-0328">Glycosyltransferase</keyword>
<keyword evidence="4" id="KW-0812">Transmembrane</keyword>